<dbReference type="Pfam" id="PF00076">
    <property type="entry name" value="RRM_1"/>
    <property type="match status" value="1"/>
</dbReference>
<feature type="compositionally biased region" description="Low complexity" evidence="7">
    <location>
        <begin position="268"/>
        <end position="279"/>
    </location>
</feature>
<dbReference type="GO" id="GO:0003723">
    <property type="term" value="F:RNA binding"/>
    <property type="evidence" value="ECO:0007669"/>
    <property type="project" value="UniProtKB-UniRule"/>
</dbReference>
<feature type="compositionally biased region" description="Polar residues" evidence="7">
    <location>
        <begin position="251"/>
        <end position="262"/>
    </location>
</feature>
<dbReference type="AlphaFoldDB" id="A0AAV7K963"/>
<dbReference type="CDD" id="cd06257">
    <property type="entry name" value="DnaJ"/>
    <property type="match status" value="1"/>
</dbReference>
<evidence type="ECO:0000256" key="3">
    <source>
        <dbReference type="ARBA" id="ARBA00022833"/>
    </source>
</evidence>
<dbReference type="Gene3D" id="1.25.40.10">
    <property type="entry name" value="Tetratricopeptide repeat domain"/>
    <property type="match status" value="1"/>
</dbReference>
<dbReference type="InterPro" id="IPR035979">
    <property type="entry name" value="RBD_domain_sf"/>
</dbReference>
<feature type="compositionally biased region" description="Polar residues" evidence="7">
    <location>
        <begin position="385"/>
        <end position="395"/>
    </location>
</feature>
<evidence type="ECO:0000256" key="2">
    <source>
        <dbReference type="ARBA" id="ARBA00022771"/>
    </source>
</evidence>
<accession>A0AAV7K963</accession>
<feature type="domain" description="RRM" evidence="9">
    <location>
        <begin position="678"/>
        <end position="754"/>
    </location>
</feature>
<feature type="repeat" description="TPR" evidence="5">
    <location>
        <begin position="495"/>
        <end position="528"/>
    </location>
</feature>
<evidence type="ECO:0000256" key="5">
    <source>
        <dbReference type="PROSITE-ProRule" id="PRU00339"/>
    </source>
</evidence>
<feature type="domain" description="J" evidence="8">
    <location>
        <begin position="7"/>
        <end position="79"/>
    </location>
</feature>
<dbReference type="PROSITE" id="PS50103">
    <property type="entry name" value="ZF_C3H1"/>
    <property type="match status" value="1"/>
</dbReference>
<dbReference type="InterPro" id="IPR012677">
    <property type="entry name" value="Nucleotide-bd_a/b_plait_sf"/>
</dbReference>
<dbReference type="CDD" id="cd00590">
    <property type="entry name" value="RRM_SF"/>
    <property type="match status" value="1"/>
</dbReference>
<dbReference type="Pfam" id="PF18044">
    <property type="entry name" value="zf-CCCH_4"/>
    <property type="match status" value="1"/>
</dbReference>
<feature type="compositionally biased region" description="Basic residues" evidence="7">
    <location>
        <begin position="172"/>
        <end position="185"/>
    </location>
</feature>
<dbReference type="InterPro" id="IPR000504">
    <property type="entry name" value="RRM_dom"/>
</dbReference>
<dbReference type="SMART" id="SM00028">
    <property type="entry name" value="TPR"/>
    <property type="match status" value="3"/>
</dbReference>
<dbReference type="SMART" id="SM00356">
    <property type="entry name" value="ZnF_C3H1"/>
    <property type="match status" value="1"/>
</dbReference>
<dbReference type="Pfam" id="PF00226">
    <property type="entry name" value="DnaJ"/>
    <property type="match status" value="1"/>
</dbReference>
<evidence type="ECO:0000313" key="12">
    <source>
        <dbReference type="Proteomes" id="UP001165289"/>
    </source>
</evidence>
<dbReference type="EMBL" id="JAKMXF010000111">
    <property type="protein sequence ID" value="KAI6657390.1"/>
    <property type="molecule type" value="Genomic_DNA"/>
</dbReference>
<dbReference type="Gene3D" id="3.30.70.330">
    <property type="match status" value="1"/>
</dbReference>
<dbReference type="PROSITE" id="PS50076">
    <property type="entry name" value="DNAJ_2"/>
    <property type="match status" value="1"/>
</dbReference>
<keyword evidence="4" id="KW-0694">RNA-binding</keyword>
<dbReference type="SUPFAM" id="SSF90229">
    <property type="entry name" value="CCCH zinc finger"/>
    <property type="match status" value="1"/>
</dbReference>
<dbReference type="InterPro" id="IPR001623">
    <property type="entry name" value="DnaJ_domain"/>
</dbReference>
<dbReference type="PROSITE" id="PS50005">
    <property type="entry name" value="TPR"/>
    <property type="match status" value="1"/>
</dbReference>
<feature type="compositionally biased region" description="Basic and acidic residues" evidence="7">
    <location>
        <begin position="158"/>
        <end position="171"/>
    </location>
</feature>
<dbReference type="SMART" id="SM00271">
    <property type="entry name" value="DnaJ"/>
    <property type="match status" value="1"/>
</dbReference>
<dbReference type="PANTHER" id="PTHR47678">
    <property type="entry name" value="TETRATRICOPEPTIDE REPEAT PROTEIN 31"/>
    <property type="match status" value="1"/>
</dbReference>
<reference evidence="11 12" key="1">
    <citation type="journal article" date="2023" name="BMC Biol.">
        <title>The compact genome of the sponge Oopsacas minuta (Hexactinellida) is lacking key metazoan core genes.</title>
        <authorList>
            <person name="Santini S."/>
            <person name="Schenkelaars Q."/>
            <person name="Jourda C."/>
            <person name="Duchesne M."/>
            <person name="Belahbib H."/>
            <person name="Rocher C."/>
            <person name="Selva M."/>
            <person name="Riesgo A."/>
            <person name="Vervoort M."/>
            <person name="Leys S.P."/>
            <person name="Kodjabachian L."/>
            <person name="Le Bivic A."/>
            <person name="Borchiellini C."/>
            <person name="Claverie J.M."/>
            <person name="Renard E."/>
        </authorList>
    </citation>
    <scope>NUCLEOTIDE SEQUENCE [LARGE SCALE GENOMIC DNA]</scope>
    <source>
        <strain evidence="11">SPO-2</strain>
    </source>
</reference>
<evidence type="ECO:0000256" key="4">
    <source>
        <dbReference type="PROSITE-ProRule" id="PRU00176"/>
    </source>
</evidence>
<feature type="compositionally biased region" description="Basic and acidic residues" evidence="7">
    <location>
        <begin position="281"/>
        <end position="301"/>
    </location>
</feature>
<dbReference type="InterPro" id="IPR011990">
    <property type="entry name" value="TPR-like_helical_dom_sf"/>
</dbReference>
<dbReference type="Gene3D" id="4.10.1000.10">
    <property type="entry name" value="Zinc finger, CCCH-type"/>
    <property type="match status" value="1"/>
</dbReference>
<protein>
    <submittedName>
        <fullName evidence="11">Serine/threonine-protein kinase-like</fullName>
    </submittedName>
</protein>
<dbReference type="PANTHER" id="PTHR47678:SF4">
    <property type="entry name" value="SHOCK PROTEIN 70 (HSP70)-INTERACTING PROTEIN, PUTATIVE-RELATED"/>
    <property type="match status" value="1"/>
</dbReference>
<dbReference type="Pfam" id="PF13432">
    <property type="entry name" value="TPR_16"/>
    <property type="match status" value="1"/>
</dbReference>
<dbReference type="InterPro" id="IPR000571">
    <property type="entry name" value="Znf_CCCH"/>
</dbReference>
<dbReference type="InterPro" id="IPR041367">
    <property type="entry name" value="Znf-CCCH_4"/>
</dbReference>
<organism evidence="11 12">
    <name type="scientific">Oopsacas minuta</name>
    <dbReference type="NCBI Taxonomy" id="111878"/>
    <lineage>
        <taxon>Eukaryota</taxon>
        <taxon>Metazoa</taxon>
        <taxon>Porifera</taxon>
        <taxon>Hexactinellida</taxon>
        <taxon>Hexasterophora</taxon>
        <taxon>Lyssacinosida</taxon>
        <taxon>Leucopsacidae</taxon>
        <taxon>Oopsacas</taxon>
    </lineage>
</organism>
<feature type="compositionally biased region" description="Pro residues" evidence="7">
    <location>
        <begin position="206"/>
        <end position="215"/>
    </location>
</feature>
<dbReference type="InterPro" id="IPR036869">
    <property type="entry name" value="J_dom_sf"/>
</dbReference>
<dbReference type="Gene3D" id="1.10.287.110">
    <property type="entry name" value="DnaJ domain"/>
    <property type="match status" value="1"/>
</dbReference>
<dbReference type="PROSITE" id="PS50102">
    <property type="entry name" value="RRM"/>
    <property type="match status" value="1"/>
</dbReference>
<keyword evidence="12" id="KW-1185">Reference proteome</keyword>
<keyword evidence="3 6" id="KW-0862">Zinc</keyword>
<evidence type="ECO:0000259" key="9">
    <source>
        <dbReference type="PROSITE" id="PS50102"/>
    </source>
</evidence>
<dbReference type="SUPFAM" id="SSF46565">
    <property type="entry name" value="Chaperone J-domain"/>
    <property type="match status" value="1"/>
</dbReference>
<dbReference type="Proteomes" id="UP001165289">
    <property type="component" value="Unassembled WGS sequence"/>
</dbReference>
<evidence type="ECO:0000259" key="8">
    <source>
        <dbReference type="PROSITE" id="PS50076"/>
    </source>
</evidence>
<keyword evidence="1 6" id="KW-0479">Metal-binding</keyword>
<dbReference type="InterPro" id="IPR036855">
    <property type="entry name" value="Znf_CCCH_sf"/>
</dbReference>
<name>A0AAV7K963_9METZ</name>
<keyword evidence="11" id="KW-0418">Kinase</keyword>
<dbReference type="PRINTS" id="PR00625">
    <property type="entry name" value="JDOMAIN"/>
</dbReference>
<evidence type="ECO:0000313" key="11">
    <source>
        <dbReference type="EMBL" id="KAI6657390.1"/>
    </source>
</evidence>
<feature type="zinc finger region" description="C3H1-type" evidence="6">
    <location>
        <begin position="762"/>
        <end position="789"/>
    </location>
</feature>
<evidence type="ECO:0000256" key="1">
    <source>
        <dbReference type="ARBA" id="ARBA00022723"/>
    </source>
</evidence>
<feature type="compositionally biased region" description="Low complexity" evidence="7">
    <location>
        <begin position="216"/>
        <end position="235"/>
    </location>
</feature>
<feature type="domain" description="C3H1-type" evidence="10">
    <location>
        <begin position="762"/>
        <end position="789"/>
    </location>
</feature>
<comment type="caution">
    <text evidence="11">The sequence shown here is derived from an EMBL/GenBank/DDBJ whole genome shotgun (WGS) entry which is preliminary data.</text>
</comment>
<feature type="compositionally biased region" description="Polar residues" evidence="7">
    <location>
        <begin position="322"/>
        <end position="353"/>
    </location>
</feature>
<feature type="region of interest" description="Disordered" evidence="7">
    <location>
        <begin position="648"/>
        <end position="671"/>
    </location>
</feature>
<proteinExistence type="predicted"/>
<feature type="region of interest" description="Disordered" evidence="7">
    <location>
        <begin position="158"/>
        <end position="444"/>
    </location>
</feature>
<feature type="compositionally biased region" description="Basic and acidic residues" evidence="7">
    <location>
        <begin position="188"/>
        <end position="205"/>
    </location>
</feature>
<dbReference type="InterPro" id="IPR019734">
    <property type="entry name" value="TPR_rpt"/>
</dbReference>
<dbReference type="SUPFAM" id="SSF54928">
    <property type="entry name" value="RNA-binding domain, RBD"/>
    <property type="match status" value="1"/>
</dbReference>
<keyword evidence="5" id="KW-0802">TPR repeat</keyword>
<feature type="compositionally biased region" description="Polar residues" evidence="7">
    <location>
        <begin position="411"/>
        <end position="432"/>
    </location>
</feature>
<dbReference type="GO" id="GO:0016301">
    <property type="term" value="F:kinase activity"/>
    <property type="evidence" value="ECO:0007669"/>
    <property type="project" value="UniProtKB-KW"/>
</dbReference>
<sequence>MALTFEEACRILEVTPDASEADVKTAYRKLAMKWHPDKHEGPEKENATQRFQEVSAAYQKLTTAEEDSIEIGDFQDAFQFFMRIFMAHCQDECFFDDDLEYDDELPYTSEEYYNTSEYSDEDGPLDYQYARDEKPPGFARTAEEALKNAEELIRQEAEQKRRLEKKKTDGQRKRKNNRKRKRLNKIKTTIEDKFIIEKNKKEEKPPLTPPQPPKQPLGNGEQKQNSNSNPSPNQKTKTPNGKLHSLPPKQAKQSTKKSNSVSKPDPPTNKQTANTNKQTRNNKEVNKRNTIHEDNSNKDSNNHSAFVVVSRKKKKAASTSVINSNGSIPQGNTSHKVHMNGTSQSKPVPSTNVHPVCKPTEPSHLVASSSPPHQPPPVHSKSQTKETIPPTSTSPDLPAPSRQEPPPLNKPSLTFNQDLPQRNDLPQQQFNPIFNPMPSPYVEPYAEERPHMTNTAHVDEAIHLAEQGNELASHEQFPIAIEKFTSAIFYNPKEYRYYGNRSLCYERLGDFEIALADADKAIELRPDWPKGYFRRARALRSLKRFSEAEESLSIVQSLQGVSEDLECEVKLVRALQLQEFGFTASQSHKAMKLCTTYQQAIDLLIHGQISDSEDDNVYQSDDEGNGYKRMFENPSWSMANHYQPFHSQGAHALSKHHSTSSAQPGRQVGINEEPGTVASLWVGNIDVHMTEKELSDLFSGIGRIQSVYFLPKIQGKNRAAFVNFTQADDAANAINSLQGVEKYGKCLLLRYPDNPKPPESLPGGKVTCKFWLQGRCVRGNKCAFVHPRKSK</sequence>
<keyword evidence="2 6" id="KW-0863">Zinc-finger</keyword>
<dbReference type="SMART" id="SM00360">
    <property type="entry name" value="RRM"/>
    <property type="match status" value="1"/>
</dbReference>
<dbReference type="SUPFAM" id="SSF48452">
    <property type="entry name" value="TPR-like"/>
    <property type="match status" value="1"/>
</dbReference>
<keyword evidence="11" id="KW-0808">Transferase</keyword>
<evidence type="ECO:0000259" key="10">
    <source>
        <dbReference type="PROSITE" id="PS50103"/>
    </source>
</evidence>
<gene>
    <name evidence="11" type="ORF">LOD99_138</name>
</gene>
<evidence type="ECO:0000256" key="6">
    <source>
        <dbReference type="PROSITE-ProRule" id="PRU00723"/>
    </source>
</evidence>
<evidence type="ECO:0000256" key="7">
    <source>
        <dbReference type="SAM" id="MobiDB-lite"/>
    </source>
</evidence>
<dbReference type="GO" id="GO:0008270">
    <property type="term" value="F:zinc ion binding"/>
    <property type="evidence" value="ECO:0007669"/>
    <property type="project" value="UniProtKB-KW"/>
</dbReference>